<dbReference type="AlphaFoldDB" id="A0A517QW57"/>
<evidence type="ECO:0000313" key="3">
    <source>
        <dbReference type="Proteomes" id="UP000317318"/>
    </source>
</evidence>
<organism evidence="2 3">
    <name type="scientific">Stratiformator vulcanicus</name>
    <dbReference type="NCBI Taxonomy" id="2527980"/>
    <lineage>
        <taxon>Bacteria</taxon>
        <taxon>Pseudomonadati</taxon>
        <taxon>Planctomycetota</taxon>
        <taxon>Planctomycetia</taxon>
        <taxon>Planctomycetales</taxon>
        <taxon>Planctomycetaceae</taxon>
        <taxon>Stratiformator</taxon>
    </lineage>
</organism>
<protein>
    <submittedName>
        <fullName evidence="2">Uncharacterized protein</fullName>
    </submittedName>
</protein>
<keyword evidence="3" id="KW-1185">Reference proteome</keyword>
<dbReference type="OrthoDB" id="451488at2"/>
<feature type="transmembrane region" description="Helical" evidence="1">
    <location>
        <begin position="247"/>
        <end position="264"/>
    </location>
</feature>
<name>A0A517QW57_9PLAN</name>
<gene>
    <name evidence="2" type="ORF">Pan189_02550</name>
</gene>
<accession>A0A517QW57</accession>
<feature type="transmembrane region" description="Helical" evidence="1">
    <location>
        <begin position="134"/>
        <end position="154"/>
    </location>
</feature>
<dbReference type="RefSeq" id="WP_145362162.1">
    <property type="nucleotide sequence ID" value="NZ_CP036268.1"/>
</dbReference>
<evidence type="ECO:0000313" key="2">
    <source>
        <dbReference type="EMBL" id="QDT35902.1"/>
    </source>
</evidence>
<dbReference type="Proteomes" id="UP000317318">
    <property type="component" value="Chromosome"/>
</dbReference>
<feature type="transmembrane region" description="Helical" evidence="1">
    <location>
        <begin position="204"/>
        <end position="227"/>
    </location>
</feature>
<evidence type="ECO:0000256" key="1">
    <source>
        <dbReference type="SAM" id="Phobius"/>
    </source>
</evidence>
<proteinExistence type="predicted"/>
<feature type="transmembrane region" description="Helical" evidence="1">
    <location>
        <begin position="174"/>
        <end position="192"/>
    </location>
</feature>
<sequence>MSQLTLDERVTLSPLEENRGGETTASRIASANQVPVNKTAALRVSPERILLALVGIIATLVVIGIASRLTIYSVAPNFHDDPQAAPKIARLLSRFDLGFEPSVSAWYSSLALCASAGTLAIVGLLHRSRNEPSVMWFLLGIIFVGLSLDEMVMFHETLDNTLRSRLGTGGLLHFAWVIPASLLVLAVGLTYLRFLMNLPLRTRALFLLAGGLFVGGAIGVELLEGAIVDSGGLNSVTFTLVQALEEGLEMIGVAVFLYALLDYLRKEFGVFPLNWSQNYLQPEQSA</sequence>
<feature type="transmembrane region" description="Helical" evidence="1">
    <location>
        <begin position="49"/>
        <end position="71"/>
    </location>
</feature>
<feature type="transmembrane region" description="Helical" evidence="1">
    <location>
        <begin position="105"/>
        <end position="125"/>
    </location>
</feature>
<keyword evidence="1" id="KW-0472">Membrane</keyword>
<keyword evidence="1" id="KW-1133">Transmembrane helix</keyword>
<dbReference type="KEGG" id="svp:Pan189_02550"/>
<dbReference type="EMBL" id="CP036268">
    <property type="protein sequence ID" value="QDT35902.1"/>
    <property type="molecule type" value="Genomic_DNA"/>
</dbReference>
<reference evidence="2 3" key="1">
    <citation type="submission" date="2019-02" db="EMBL/GenBank/DDBJ databases">
        <title>Deep-cultivation of Planctomycetes and their phenomic and genomic characterization uncovers novel biology.</title>
        <authorList>
            <person name="Wiegand S."/>
            <person name="Jogler M."/>
            <person name="Boedeker C."/>
            <person name="Pinto D."/>
            <person name="Vollmers J."/>
            <person name="Rivas-Marin E."/>
            <person name="Kohn T."/>
            <person name="Peeters S.H."/>
            <person name="Heuer A."/>
            <person name="Rast P."/>
            <person name="Oberbeckmann S."/>
            <person name="Bunk B."/>
            <person name="Jeske O."/>
            <person name="Meyerdierks A."/>
            <person name="Storesund J.E."/>
            <person name="Kallscheuer N."/>
            <person name="Luecker S."/>
            <person name="Lage O.M."/>
            <person name="Pohl T."/>
            <person name="Merkel B.J."/>
            <person name="Hornburger P."/>
            <person name="Mueller R.-W."/>
            <person name="Bruemmer F."/>
            <person name="Labrenz M."/>
            <person name="Spormann A.M."/>
            <person name="Op den Camp H."/>
            <person name="Overmann J."/>
            <person name="Amann R."/>
            <person name="Jetten M.S.M."/>
            <person name="Mascher T."/>
            <person name="Medema M.H."/>
            <person name="Devos D.P."/>
            <person name="Kaster A.-K."/>
            <person name="Ovreas L."/>
            <person name="Rohde M."/>
            <person name="Galperin M.Y."/>
            <person name="Jogler C."/>
        </authorList>
    </citation>
    <scope>NUCLEOTIDE SEQUENCE [LARGE SCALE GENOMIC DNA]</scope>
    <source>
        <strain evidence="2 3">Pan189</strain>
    </source>
</reference>
<keyword evidence="1" id="KW-0812">Transmembrane</keyword>